<feature type="compositionally biased region" description="Basic and acidic residues" evidence="4">
    <location>
        <begin position="2867"/>
        <end position="2931"/>
    </location>
</feature>
<feature type="domain" description="Protein kinase" evidence="6">
    <location>
        <begin position="20"/>
        <end position="342"/>
    </location>
</feature>
<dbReference type="PROSITE" id="PS50011">
    <property type="entry name" value="PROTEIN_KINASE_DOM"/>
    <property type="match status" value="1"/>
</dbReference>
<comment type="caution">
    <text evidence="3">Lacks conserved residue(s) required for the propagation of feature annotation.</text>
</comment>
<feature type="region of interest" description="Disordered" evidence="4">
    <location>
        <begin position="269"/>
        <end position="324"/>
    </location>
</feature>
<feature type="region of interest" description="Disordered" evidence="4">
    <location>
        <begin position="495"/>
        <end position="527"/>
    </location>
</feature>
<feature type="compositionally biased region" description="Low complexity" evidence="4">
    <location>
        <begin position="837"/>
        <end position="851"/>
    </location>
</feature>
<feature type="domain" description="VWFD" evidence="8">
    <location>
        <begin position="2436"/>
        <end position="2621"/>
    </location>
</feature>
<feature type="compositionally biased region" description="Low complexity" evidence="4">
    <location>
        <begin position="897"/>
        <end position="907"/>
    </location>
</feature>
<feature type="compositionally biased region" description="Low complexity" evidence="4">
    <location>
        <begin position="678"/>
        <end position="687"/>
    </location>
</feature>
<dbReference type="PROSITE" id="PS50026">
    <property type="entry name" value="EGF_3"/>
    <property type="match status" value="1"/>
</dbReference>
<dbReference type="SMART" id="SM00181">
    <property type="entry name" value="EGF"/>
    <property type="match status" value="6"/>
</dbReference>
<feature type="compositionally biased region" description="Polar residues" evidence="4">
    <location>
        <begin position="580"/>
        <end position="589"/>
    </location>
</feature>
<dbReference type="Pfam" id="PF00069">
    <property type="entry name" value="Pkinase"/>
    <property type="match status" value="1"/>
</dbReference>
<dbReference type="Gene3D" id="3.30.420.10">
    <property type="entry name" value="Ribonuclease H-like superfamily/Ribonuclease H"/>
    <property type="match status" value="1"/>
</dbReference>
<keyword evidence="5" id="KW-0812">Transmembrane</keyword>
<keyword evidence="5" id="KW-1133">Transmembrane helix</keyword>
<dbReference type="Gene3D" id="3.90.182.10">
    <property type="entry name" value="Toxin - Anthrax Protective Antigen,domain 1"/>
    <property type="match status" value="1"/>
</dbReference>
<dbReference type="InterPro" id="IPR026588">
    <property type="entry name" value="Choice_anch_A"/>
</dbReference>
<dbReference type="CDD" id="cd00054">
    <property type="entry name" value="EGF_CA"/>
    <property type="match status" value="1"/>
</dbReference>
<dbReference type="InterPro" id="IPR050588">
    <property type="entry name" value="WNK_Ser-Thr_kinase"/>
</dbReference>
<dbReference type="InterPro" id="IPR000719">
    <property type="entry name" value="Prot_kinase_dom"/>
</dbReference>
<dbReference type="InterPro" id="IPR011658">
    <property type="entry name" value="PA14_dom"/>
</dbReference>
<dbReference type="Pfam" id="PF13385">
    <property type="entry name" value="Laminin_G_3"/>
    <property type="match status" value="1"/>
</dbReference>
<dbReference type="InterPro" id="IPR006558">
    <property type="entry name" value="LamG-like"/>
</dbReference>
<feature type="region of interest" description="Disordered" evidence="4">
    <location>
        <begin position="3418"/>
        <end position="3485"/>
    </location>
</feature>
<evidence type="ECO:0000259" key="7">
    <source>
        <dbReference type="PROSITE" id="PS50026"/>
    </source>
</evidence>
<feature type="domain" description="EGF-like" evidence="7">
    <location>
        <begin position="3668"/>
        <end position="3701"/>
    </location>
</feature>
<gene>
    <name evidence="10" type="ORF">FNF28_00913</name>
</gene>
<keyword evidence="2 3" id="KW-1015">Disulfide bond</keyword>
<dbReference type="GO" id="GO:0003676">
    <property type="term" value="F:nucleic acid binding"/>
    <property type="evidence" value="ECO:0007669"/>
    <property type="project" value="InterPro"/>
</dbReference>
<evidence type="ECO:0008006" key="12">
    <source>
        <dbReference type="Google" id="ProtNLM"/>
    </source>
</evidence>
<evidence type="ECO:0000256" key="4">
    <source>
        <dbReference type="SAM" id="MobiDB-lite"/>
    </source>
</evidence>
<feature type="compositionally biased region" description="Low complexity" evidence="4">
    <location>
        <begin position="3431"/>
        <end position="3485"/>
    </location>
</feature>
<evidence type="ECO:0000256" key="2">
    <source>
        <dbReference type="ARBA" id="ARBA00023157"/>
    </source>
</evidence>
<dbReference type="SUPFAM" id="SSF56112">
    <property type="entry name" value="Protein kinase-like (PK-like)"/>
    <property type="match status" value="1"/>
</dbReference>
<dbReference type="InterPro" id="IPR036383">
    <property type="entry name" value="TSP1_rpt_sf"/>
</dbReference>
<dbReference type="InterPro" id="IPR000742">
    <property type="entry name" value="EGF"/>
</dbReference>
<dbReference type="SMART" id="SM00560">
    <property type="entry name" value="LamGL"/>
    <property type="match status" value="1"/>
</dbReference>
<accession>A0A5A8E061</accession>
<organism evidence="10 11">
    <name type="scientific">Cafeteria roenbergensis</name>
    <name type="common">Marine flagellate</name>
    <dbReference type="NCBI Taxonomy" id="33653"/>
    <lineage>
        <taxon>Eukaryota</taxon>
        <taxon>Sar</taxon>
        <taxon>Stramenopiles</taxon>
        <taxon>Bigyra</taxon>
        <taxon>Opalozoa</taxon>
        <taxon>Bicosoecida</taxon>
        <taxon>Cafeteriaceae</taxon>
        <taxon>Cafeteria</taxon>
    </lineage>
</organism>
<keyword evidence="1" id="KW-0732">Signal</keyword>
<feature type="disulfide bond" evidence="3">
    <location>
        <begin position="3691"/>
        <end position="3700"/>
    </location>
</feature>
<feature type="compositionally biased region" description="Basic and acidic residues" evidence="4">
    <location>
        <begin position="688"/>
        <end position="697"/>
    </location>
</feature>
<dbReference type="InterPro" id="IPR012337">
    <property type="entry name" value="RNaseH-like_sf"/>
</dbReference>
<evidence type="ECO:0000256" key="5">
    <source>
        <dbReference type="SAM" id="Phobius"/>
    </source>
</evidence>
<dbReference type="InterPro" id="IPR037524">
    <property type="entry name" value="PA14/GLEYA"/>
</dbReference>
<feature type="compositionally biased region" description="Polar residues" evidence="4">
    <location>
        <begin position="2819"/>
        <end position="2829"/>
    </location>
</feature>
<dbReference type="Proteomes" id="UP000324907">
    <property type="component" value="Unassembled WGS sequence"/>
</dbReference>
<dbReference type="GO" id="GO:0004672">
    <property type="term" value="F:protein kinase activity"/>
    <property type="evidence" value="ECO:0007669"/>
    <property type="project" value="InterPro"/>
</dbReference>
<feature type="compositionally biased region" description="Low complexity" evidence="4">
    <location>
        <begin position="633"/>
        <end position="642"/>
    </location>
</feature>
<feature type="region of interest" description="Disordered" evidence="4">
    <location>
        <begin position="1308"/>
        <end position="1386"/>
    </location>
</feature>
<evidence type="ECO:0000259" key="6">
    <source>
        <dbReference type="PROSITE" id="PS50011"/>
    </source>
</evidence>
<protein>
    <recommendedName>
        <fullName evidence="12">Protein kinase domain-containing protein</fullName>
    </recommendedName>
</protein>
<evidence type="ECO:0000313" key="10">
    <source>
        <dbReference type="EMBL" id="KAA0171146.1"/>
    </source>
</evidence>
<dbReference type="PROSITE" id="PS51233">
    <property type="entry name" value="VWFD"/>
    <property type="match status" value="1"/>
</dbReference>
<feature type="compositionally biased region" description="Basic and acidic residues" evidence="4">
    <location>
        <begin position="1369"/>
        <end position="1386"/>
    </location>
</feature>
<dbReference type="SMART" id="SM00220">
    <property type="entry name" value="S_TKc"/>
    <property type="match status" value="1"/>
</dbReference>
<evidence type="ECO:0000259" key="8">
    <source>
        <dbReference type="PROSITE" id="PS51233"/>
    </source>
</evidence>
<proteinExistence type="predicted"/>
<dbReference type="Pfam" id="PF23106">
    <property type="entry name" value="EGF_Teneurin"/>
    <property type="match status" value="1"/>
</dbReference>
<dbReference type="PROSITE" id="PS01186">
    <property type="entry name" value="EGF_2"/>
    <property type="match status" value="3"/>
</dbReference>
<feature type="compositionally biased region" description="Low complexity" evidence="4">
    <location>
        <begin position="999"/>
        <end position="1012"/>
    </location>
</feature>
<keyword evidence="5" id="KW-0472">Membrane</keyword>
<feature type="region of interest" description="Disordered" evidence="4">
    <location>
        <begin position="413"/>
        <end position="449"/>
    </location>
</feature>
<feature type="transmembrane region" description="Helical" evidence="5">
    <location>
        <begin position="4600"/>
        <end position="4627"/>
    </location>
</feature>
<evidence type="ECO:0000256" key="1">
    <source>
        <dbReference type="ARBA" id="ARBA00022729"/>
    </source>
</evidence>
<feature type="region of interest" description="Disordered" evidence="4">
    <location>
        <begin position="2817"/>
        <end position="2850"/>
    </location>
</feature>
<feature type="compositionally biased region" description="Gly residues" evidence="4">
    <location>
        <begin position="413"/>
        <end position="433"/>
    </location>
</feature>
<dbReference type="PROSITE" id="PS51820">
    <property type="entry name" value="PA14"/>
    <property type="match status" value="1"/>
</dbReference>
<dbReference type="InterPro" id="IPR036397">
    <property type="entry name" value="RNaseH_sf"/>
</dbReference>
<evidence type="ECO:0000256" key="3">
    <source>
        <dbReference type="PROSITE-ProRule" id="PRU00076"/>
    </source>
</evidence>
<comment type="caution">
    <text evidence="10">The sequence shown here is derived from an EMBL/GenBank/DDBJ whole genome shotgun (WGS) entry which is preliminary data.</text>
</comment>
<dbReference type="Gene3D" id="2.10.25.10">
    <property type="entry name" value="Laminin"/>
    <property type="match status" value="2"/>
</dbReference>
<feature type="compositionally biased region" description="Polar residues" evidence="4">
    <location>
        <begin position="776"/>
        <end position="790"/>
    </location>
</feature>
<dbReference type="Pfam" id="PF20597">
    <property type="entry name" value="pAdhesive_15"/>
    <property type="match status" value="1"/>
</dbReference>
<dbReference type="Pfam" id="PF07691">
    <property type="entry name" value="PA14"/>
    <property type="match status" value="1"/>
</dbReference>
<feature type="compositionally biased region" description="Acidic residues" evidence="4">
    <location>
        <begin position="514"/>
        <end position="527"/>
    </location>
</feature>
<evidence type="ECO:0000313" key="11">
    <source>
        <dbReference type="Proteomes" id="UP000324907"/>
    </source>
</evidence>
<feature type="compositionally biased region" description="Basic and acidic residues" evidence="4">
    <location>
        <begin position="2833"/>
        <end position="2849"/>
    </location>
</feature>
<feature type="region of interest" description="Disordered" evidence="4">
    <location>
        <begin position="4665"/>
        <end position="4717"/>
    </location>
</feature>
<keyword evidence="3" id="KW-0245">EGF-like domain</keyword>
<dbReference type="Gene3D" id="2.20.100.10">
    <property type="entry name" value="Thrombospondin type-1 (TSP1) repeat"/>
    <property type="match status" value="1"/>
</dbReference>
<feature type="compositionally biased region" description="Low complexity" evidence="4">
    <location>
        <begin position="658"/>
        <end position="667"/>
    </location>
</feature>
<feature type="region of interest" description="Disordered" evidence="4">
    <location>
        <begin position="2867"/>
        <end position="2934"/>
    </location>
</feature>
<dbReference type="InterPro" id="IPR001846">
    <property type="entry name" value="VWF_type-D"/>
</dbReference>
<dbReference type="PROSITE" id="PS00022">
    <property type="entry name" value="EGF_1"/>
    <property type="match status" value="3"/>
</dbReference>
<dbReference type="PANTHER" id="PTHR13902">
    <property type="entry name" value="SERINE/THREONINE-PROTEIN KINASE WNK WITH NO LYSINE -RELATED"/>
    <property type="match status" value="1"/>
</dbReference>
<feature type="compositionally biased region" description="Low complexity" evidence="4">
    <location>
        <begin position="269"/>
        <end position="279"/>
    </location>
</feature>
<dbReference type="Gene3D" id="3.30.200.20">
    <property type="entry name" value="Phosphorylase Kinase, domain 1"/>
    <property type="match status" value="1"/>
</dbReference>
<dbReference type="GO" id="GO:0005524">
    <property type="term" value="F:ATP binding"/>
    <property type="evidence" value="ECO:0007669"/>
    <property type="project" value="InterPro"/>
</dbReference>
<dbReference type="SUPFAM" id="SSF49899">
    <property type="entry name" value="Concanavalin A-like lectins/glucanases"/>
    <property type="match status" value="2"/>
</dbReference>
<sequence length="5191" mass="538163">MAAGKKATASVDRSPQGLFVKFEDVVGTGSFKKVFIGQDLEQGNRVAWNEIDISNWDALARARVLKEVKFLSTLRHPNLINFFGAWMSQDKAKVIFITELMGSGTLKHFRERYPISRRHVRGFCRAILSCIHYLHTPDEAASKPSIIHRDIKCDNIFKSGQSIKIGDLGLATEAAPNVAKTVLGTPEFMAPEMYAEGGEYTATVDIHAFAMSVLEMILGHAPYSECKSFGQMFRRITNGEPPDALEHLSWIWPEAAEFVRQAIGVAEEVPAPAPARKGSSSGGGDEPSGRDGGVGAGSEGDADDDRDDDYLSDQDSATRPEVKKRYRWNRPSAADLLSHSFVAEPAEAAALSSDSPSAAAASAATPAILKGGVDTPAAAAPAGVAAGAAAAGAEGAAAAAAASAAAGTEAAGAGAGAGAGGAAEGDADGGGAAQGLSGPVASGGTGEAQAADAAGDEAIWDVAISTDEMMEALAAAQAAVAAFMEERAAAALEDGGTGAGLDEEGSGTGADADGGFDEEELTPEEQEELRLQRLAVGRAAAEEVLKRAVEDHKAQLSRSARSPSGVEEAGAASHADGDHTQLSPATSTHRAMEGPTKPEPGGTSDQPDSPTSHSSAGAAAGSTDKAPIPSPDVGPAVAVRRPQPVPSPDVGPADDDAAAPAGGAPPSIGRSTSPSKLAPAPGGAAVHAPEHGRHDSMTDLPEPADVGEPPAAGESVPSMGEMTTTAGSGTFAGMDSHLGGVDNHAVDQMIHPSPAYSAESAPPAVPAIGSAATHSSTLADGVGTSDSAQWSRGGAGHGAASGTHHAGAMESLQSSRPGHKYSGSAPADASAESENIGVAGFGSVSSPGGPSRPEPGEATPHAAPPPLAGQAGTGAAEGCPGGTGLEPPGEAGAWQTASVEPAARSSPEPAPVSPAGGPGAADGASGMQGRKRSGSRAAASGGLRIGPMLTPAPPSSRPALPHLVMDSSPPASGAGSGGGDLGEDGSSEALGQAERATRGSSSGAASVGGDVSPMTEAAQGSGIVQTQRHRLSEELLDGALEAHNEQRKVAENEVVDELVRSILVQGILPSQPTDGLPTLPQAMSETVDLKRGAFMRNVESTLKLEQKRLKVLAADFATMVAAFADRRSRARIKFERSRRQVELDRQRRRKGAGALQDSPDDPAGGKVTPSARGEDRQKVLARALDRLKLQEADAETDFRNELQRSNEEELAKIQRNIVRRAAIIREIGTRLAGPRSTLVDELLAVRREYREPIASKLPEAAAAEHRETDERETRDRARSVLHKTSERNEEQAWELLREFEADVRRTRELEAASRQASGQPTPGGPPALPSMTPMAGSSLPMFASSDGTAVGLPPGGASSHAFHSARTMSGHDSREAAFRRPRGADHSRFASAASALGSALDTAPAPALERKASWTSQGSMAHAAAASGTAAAAATATEADAGNGHGYSASPGAAAAGRSAATLALADTFVDVPTNGLEPGWQFRAYQYTNKDISASIASTERTGVVSNPDFDAGGGSPPAVYGQGTASDRIVIVWSGFLRVTLAGTYRFKLGSDDGSMLYIDGLRVIDNGGYHSHTVKYGSTYLTAGMHQIYSYVFEYGGDFSYELAMRYTSSSTTNYLSSYVPLDGSHVYHSVVATNYVVLASPGAGARMQVDIRERNVTTSPDTAANAVLWPREAITLVSSFRTTDSDPEGSALLSYTGYGPGNRPSAGLVAAPGTDGQGGLELLLFRGPAGTLQVYLFGSSVDTGYVINDGAWHTVVMTYRTSSTSPGANPSSSDGAGRHVKVWVDTGLVYDGPGPRFEDETSDSQWKANGPRFSSRGCLLFGQAPRSVSVADGRAASYTCGSSLVSSYSLEGYVGPASVWNHELSSTEISTLLSSGGKFGLIGGGPGGAGGLVLSYWSGGTNITIDEARAAGILAGFLDNDSEDGDDEDGGRVLYGGDVVAWSDASGGGRHGVILSNAGSRPVFVDSGIDARAPPQSSELAGWWTFGPSQLTPVTDTQGTATVSTTRVTDRSSAGHHAIVVTSGLAGSGPRFGAATDAGRTSVLEACWDTHLRVDGLANFDWEGGGPGRGEGFAVSVYFRRLRASRQQSLVGNGFGSSSSWEVRMSAENGGNNVGAVVNFNAGAQPRGFTAVAKSGEWHHAVLSYDGALDQVSWFVDGEQVSISGAGAIPTIAGPLLIGASSTAGRDRFCGQLHDVRIYDRPVTRAEARILFAGMSHNRFFGDGLQADCAVGPWSAWSACAADGSSSLGGSVTAIQSRTRSVTSGSIGCPATSEVRECGPGLVISPNPVILSASALTTVQVHLATQPLHPGNVTVSVDSSLAAGAVAVSTCSLTFNSTNWNISQTVVITPRLSAFTQGQQTFGVVFRAFNYTRTFSWGEGVAVTGNDTVVIDPATGLPIADQSAYRLGEGDTDQAVVETLPVTVQYSGGGSGTCRSWGDPHFVTWSSNKWNFYGTGDFYLARSCDGEFVVQTRQEQCFTVSCNTAVVVKYRNSIVAFNLDARTSPDPVIVLSPTFNDGVQIFRLNAQAGLPAYRITLPNGGFVEFRASGWRNRHYINVDIKVPSLYRDRLGGLCGSFDGNGNNDWIGSDGITYNGGSNQGRHDFGLTFRVPSSAPDNLFTNGGNPNGIPVTTSPAFAAGGSCPSQGAGLNLSTVNVPMLVCQAQWPDPNDPLRPGGEIEPVDPTPGGNTTFPPIPEGNTTAPNTTCSGAMLAHFQQECAARFLQGTTAATCLAAGTDNSDYYDACVTDACLAGDLSLITAAYEAFLQECIALLTPVAPPTPSASPSSIPPGVSASSTPIAIPSATSTPSAAVVLPSQSVTPTPSVTPDAVDKPLRHAEPDAEPDAHPVQLRHAQPDAHLKPDAHLERHGQPDADADAHADGQRHGLADSDADRVGHRQPDADADRLRDGQPDADCLEHSHPDADAHGIGHGQPDADFVEHRHADWYSLVDGHVDADAHPDGHTVELADADRIGHSQPDADFVEHRDADKLFDLVAHVIRDGLADQDSVQHPVFERHADADADPDAFGHGQPDANVVHHRVADADADRLCHGLVDADANRIGHGQPDVDVVQHEHADQHADRLRHGLVDADADRIGHSQPDANVVQHFDADADVLEYLDADPDAVDHADAHCHAVDFAFLHPHPDGLGHRVSDADCLGHCVLDWHPHAVRHRVSDAHGLGHGFVNWHPHAVRHRVSDAHGLGYYVLDWHPHAVRHRVSDANGLGHGFVYWHPHGLGHRVSDAYCLGHCVLDWHPHAVRHRVSDAHGLGHGFVHRYANPVDNAERIPHGLGHGQPDSNAVGHRVVHRHADAVRHRVSDAHGLGHGFLDGHAHGIGHRDSDAHRVGHGIVDRHPHAIGHGLGYGLPHGLGDSQPDAHGVGHRLGDCLADAHQHLHQHAHAERDCLVDRHAHALDQPLRHAKPDPEPDPDAQCTPTTSPTPSVTATQTATQTPTQSPTPSGTPTQTPTNTPTPSVTATATPSHTPAPSCTFGPPASMVALCPALCSGTGTCLCGQGCACYPGWKGADCSQIDCAARTTAVDGFSPSTGGVAPGQVISIIGRSLDCRSDLDCVWRDGHSGAFLVRTPATVVNEYGMTCTVPPGLASSLYHPSRYGDTPSSVLDGPITTRVPPLSRLRLDASPMPGSLATQAMYYDFDAYPLLGVPSAWPSPSPSVAQCNNGGICTLGGTCACAPGYAGPNCDEVPDETGGNATSGGTPATGSSYSVYGSDTGCQALHPALAQFHAIVEGDWVGRTGSDTEGLLMAGRDVAIGRYSVGERWLQPPHPRWDVYEASLGRFVPQRADLAVGRQLNYTSGAILSGGNVVTGGNQTYVMQPLASVTAPGRFLVADPAFPFPGGADFDGAVIAMRWLSASLARLPRTGTSIHKFARVMTLTGTRPDVNVFHLSAAALAEVDEVELVLTNPAPALNVTLADLGLTGDFTYSDTIASRIIWNAPSASVVHAYRIDIIGTLLAPRAHIDFPTGQTHGQLLARSFEGNGQINLPFYASACDPALVAFMQAAASGAFPAPAYGATGNSSSCAGSCGAAVSGAPPPGTAAMAMDPFGAVDPIVSVTVDPLSRWRSSPSLGAETKRMFETLVASPADALGLYGAPILPDCGPRGYLNPQGTCTCWDPATYKGRECEIVCRDDFCNGRGRCLPDNQEKCECFDPVRWEGDRCERSTCGVNKMLIDGPTPASPKVCVCAPGFAADATGACTVEIPCIYGTVVGEKCQCTPGWSGENCDVPFPERIQCFHGRITESTVDVPVTTGPTAGTVKAVTVYNCSCFEGWMGSKCDVWAGRGSEFCYYGIYQEDLGYCKCDPLWAGPRCDIYTCLHGVAEQVRVAANGTATAPSTEVVAQTVTDETGAIASTAANAGTDTLQCRCLDGWFGADCGTHCRAACNWRGTVCSEGVPETTTTSSGVTATSGSTTACVCDEGFTGASCETSTFGIPTGLSTAPASQQLSSATNVSFSSGTSAAADQATARMLAASGKLLRGKRGALLGRKLQQVTSGVYTITVAQSAGLWRAGKTQIVSGSSAEVSSALSLASPASVVGGGTTHRGEGDEVVSVFPVMVMQHRSPTAPRPRLPETPAPLAPAPAGLAAWAIALIVIGSLLVVGLIAVVIITYVRNNAQAAEDASGNLAAVTPQAGASARGGDDEWASLEMASRGAGAGASGKEWGHGVSAQSGNYVDPQAERRAMRQARKAGPGQKRRSAETAERVVVAAATSENVRASPASEVHDKAGWQALTDGLPDDVRPLYHSLGLTLARERLRRFVGFAAAPGRKSHSSLAGMVARMLPATAREVGMAILKPGTGPGPHDALPAPAAGLRDGPMGDAGARLAEAGLPPLELSKARDEARAGGFAVMPDRVSVCMVTTAESARQAAAIMAASPNIGLDCEWAPQPVMLPPAVLDDVIEAAEAAAAAEHARVTGEPRQPREPLRCVVLARRQGRAPPLESPVSLAQICTGDAVFLVDPTMVAADPAGGGVEALCAIGQALSTYQPPAGGAAETACAAAATAPGTRGRGTIVGFGLSQDYSKLAASLRDVGATEDALLPANKLETLSGPETLHLAADEQRRVAAERAAGVRDIVARESAAAASLAARRIAPGGAAPSARLYVELQTTEWLKALGVGESHASLSAIAVATLGAPLDKSCQVSDWDRRPLSVYQALYAATDAFVPVNAFLQVARGKA</sequence>
<dbReference type="SMART" id="SM00216">
    <property type="entry name" value="VWD"/>
    <property type="match status" value="1"/>
</dbReference>
<dbReference type="Pfam" id="PF00094">
    <property type="entry name" value="VWD"/>
    <property type="match status" value="1"/>
</dbReference>
<feature type="domain" description="PA14" evidence="9">
    <location>
        <begin position="1478"/>
        <end position="1641"/>
    </location>
</feature>
<feature type="region of interest" description="Disordered" evidence="4">
    <location>
        <begin position="552"/>
        <end position="739"/>
    </location>
</feature>
<evidence type="ECO:0000259" key="9">
    <source>
        <dbReference type="PROSITE" id="PS51820"/>
    </source>
</evidence>
<name>A0A5A8E061_CAFRO</name>
<feature type="compositionally biased region" description="Gly residues" evidence="4">
    <location>
        <begin position="280"/>
        <end position="298"/>
    </location>
</feature>
<dbReference type="Gene3D" id="1.10.510.10">
    <property type="entry name" value="Transferase(Phosphotransferase) domain 1"/>
    <property type="match status" value="1"/>
</dbReference>
<reference evidence="10 11" key="1">
    <citation type="submission" date="2019-07" db="EMBL/GenBank/DDBJ databases">
        <title>Genomes of Cafeteria roenbergensis.</title>
        <authorList>
            <person name="Fischer M.G."/>
            <person name="Hackl T."/>
            <person name="Roman M."/>
        </authorList>
    </citation>
    <scope>NUCLEOTIDE SEQUENCE [LARGE SCALE GENOMIC DNA]</scope>
    <source>
        <strain evidence="10 11">RCC970-E3</strain>
    </source>
</reference>
<feature type="compositionally biased region" description="Acidic residues" evidence="4">
    <location>
        <begin position="300"/>
        <end position="312"/>
    </location>
</feature>
<dbReference type="NCBIfam" id="TIGR04215">
    <property type="entry name" value="choice_anch_A"/>
    <property type="match status" value="1"/>
</dbReference>
<dbReference type="SUPFAM" id="SSF53098">
    <property type="entry name" value="Ribonuclease H-like"/>
    <property type="match status" value="1"/>
</dbReference>
<feature type="compositionally biased region" description="Basic and acidic residues" evidence="4">
    <location>
        <begin position="1262"/>
        <end position="1289"/>
    </location>
</feature>
<feature type="region of interest" description="Disordered" evidence="4">
    <location>
        <begin position="776"/>
        <end position="1026"/>
    </location>
</feature>
<dbReference type="SUPFAM" id="SSF56988">
    <property type="entry name" value="Anthrax protective antigen"/>
    <property type="match status" value="1"/>
</dbReference>
<feature type="region of interest" description="Disordered" evidence="4">
    <location>
        <begin position="1142"/>
        <end position="1175"/>
    </location>
</feature>
<dbReference type="Gene3D" id="2.60.120.200">
    <property type="match status" value="2"/>
</dbReference>
<dbReference type="SMART" id="SM00758">
    <property type="entry name" value="PA14"/>
    <property type="match status" value="1"/>
</dbReference>
<dbReference type="InterPro" id="IPR013320">
    <property type="entry name" value="ConA-like_dom_sf"/>
</dbReference>
<feature type="region of interest" description="Disordered" evidence="4">
    <location>
        <begin position="1256"/>
        <end position="1289"/>
    </location>
</feature>
<dbReference type="EMBL" id="VLTL01000008">
    <property type="protein sequence ID" value="KAA0171146.1"/>
    <property type="molecule type" value="Genomic_DNA"/>
</dbReference>
<feature type="compositionally biased region" description="Low complexity" evidence="4">
    <location>
        <begin position="612"/>
        <end position="622"/>
    </location>
</feature>
<dbReference type="InterPro" id="IPR011009">
    <property type="entry name" value="Kinase-like_dom_sf"/>
</dbReference>